<feature type="region of interest" description="Disordered" evidence="1">
    <location>
        <begin position="63"/>
        <end position="85"/>
    </location>
</feature>
<gene>
    <name evidence="2" type="ORF">STRTUCAR8_10145</name>
</gene>
<dbReference type="EMBL" id="AEJB01000104">
    <property type="protein sequence ID" value="ELP70119.1"/>
    <property type="molecule type" value="Genomic_DNA"/>
</dbReference>
<proteinExistence type="predicted"/>
<keyword evidence="3" id="KW-1185">Reference proteome</keyword>
<protein>
    <submittedName>
        <fullName evidence="2">Uncharacterized protein</fullName>
    </submittedName>
</protein>
<evidence type="ECO:0000313" key="3">
    <source>
        <dbReference type="Proteomes" id="UP000010931"/>
    </source>
</evidence>
<name>L7FG32_STRT8</name>
<sequence length="207" mass="22186">MGAYRPAAGRRRPENTVYDAGVDDVVQEELAAEAEAAAAREAEQREAQRIAGRADELQALGELSTLQQTGPREGDEAVRDGPTRRAGSYVQTDVDVWFAHALAAQLGHYRDPAAGLLPAPVLGHAAPCSRTTGTTAARPRRDVLRARPGSLREVVLPCGMGQTHSGTRRTDRGMPAYLVAARARRRLGSIPMRCLFEVLAGPVADRA</sequence>
<evidence type="ECO:0000256" key="1">
    <source>
        <dbReference type="SAM" id="MobiDB-lite"/>
    </source>
</evidence>
<feature type="compositionally biased region" description="Basic and acidic residues" evidence="1">
    <location>
        <begin position="72"/>
        <end position="83"/>
    </location>
</feature>
<evidence type="ECO:0000313" key="2">
    <source>
        <dbReference type="EMBL" id="ELP70119.1"/>
    </source>
</evidence>
<comment type="caution">
    <text evidence="2">The sequence shown here is derived from an EMBL/GenBank/DDBJ whole genome shotgun (WGS) entry which is preliminary data.</text>
</comment>
<accession>L7FG32</accession>
<organism evidence="2 3">
    <name type="scientific">Streptomyces turgidiscabies (strain Car8)</name>
    <dbReference type="NCBI Taxonomy" id="698760"/>
    <lineage>
        <taxon>Bacteria</taxon>
        <taxon>Bacillati</taxon>
        <taxon>Actinomycetota</taxon>
        <taxon>Actinomycetes</taxon>
        <taxon>Kitasatosporales</taxon>
        <taxon>Streptomycetaceae</taxon>
        <taxon>Streptomyces</taxon>
    </lineage>
</organism>
<dbReference type="AlphaFoldDB" id="L7FG32"/>
<reference evidence="2 3" key="1">
    <citation type="journal article" date="2011" name="Plasmid">
        <title>Streptomyces turgidiscabies Car8 contains a modular pathogenicity island that shares virulence genes with other actinobacterial plant pathogens.</title>
        <authorList>
            <person name="Huguet-Tapia J.C."/>
            <person name="Badger J.H."/>
            <person name="Loria R."/>
            <person name="Pettis G.S."/>
        </authorList>
    </citation>
    <scope>NUCLEOTIDE SEQUENCE [LARGE SCALE GENOMIC DNA]</scope>
    <source>
        <strain evidence="2 3">Car8</strain>
    </source>
</reference>
<dbReference type="Proteomes" id="UP000010931">
    <property type="component" value="Unassembled WGS sequence"/>
</dbReference>